<evidence type="ECO:0000256" key="1">
    <source>
        <dbReference type="ARBA" id="ARBA00022884"/>
    </source>
</evidence>
<dbReference type="InterPro" id="IPR004538">
    <property type="entry name" value="Hemolysin_A/TlyA"/>
</dbReference>
<dbReference type="GO" id="GO:0032259">
    <property type="term" value="P:methylation"/>
    <property type="evidence" value="ECO:0007669"/>
    <property type="project" value="UniProtKB-KW"/>
</dbReference>
<name>M6CRM6_9LEPT</name>
<keyword evidence="1 3" id="KW-0694">RNA-binding</keyword>
<dbReference type="Gene3D" id="3.10.290.10">
    <property type="entry name" value="RNA-binding S4 domain"/>
    <property type="match status" value="1"/>
</dbReference>
<dbReference type="PANTHER" id="PTHR32319:SF0">
    <property type="entry name" value="BACTERIAL HEMOLYSIN-LIKE PROTEIN"/>
    <property type="match status" value="1"/>
</dbReference>
<dbReference type="InterPro" id="IPR029063">
    <property type="entry name" value="SAM-dependent_MTases_sf"/>
</dbReference>
<dbReference type="Pfam" id="PF01479">
    <property type="entry name" value="S4"/>
    <property type="match status" value="1"/>
</dbReference>
<gene>
    <name evidence="5" type="ORF">LEP1GSC194_2847</name>
</gene>
<evidence type="ECO:0000313" key="6">
    <source>
        <dbReference type="Proteomes" id="UP000011988"/>
    </source>
</evidence>
<dbReference type="GO" id="GO:0008168">
    <property type="term" value="F:methyltransferase activity"/>
    <property type="evidence" value="ECO:0007669"/>
    <property type="project" value="UniProtKB-KW"/>
</dbReference>
<dbReference type="NCBIfam" id="TIGR00478">
    <property type="entry name" value="tly"/>
    <property type="match status" value="1"/>
</dbReference>
<dbReference type="CDD" id="cd00165">
    <property type="entry name" value="S4"/>
    <property type="match status" value="1"/>
</dbReference>
<organism evidence="5 6">
    <name type="scientific">Leptospira alstonii serovar Sichuan str. 79601</name>
    <dbReference type="NCBI Taxonomy" id="1218565"/>
    <lineage>
        <taxon>Bacteria</taxon>
        <taxon>Pseudomonadati</taxon>
        <taxon>Spirochaetota</taxon>
        <taxon>Spirochaetia</taxon>
        <taxon>Leptospirales</taxon>
        <taxon>Leptospiraceae</taxon>
        <taxon>Leptospira</taxon>
    </lineage>
</organism>
<evidence type="ECO:0000313" key="5">
    <source>
        <dbReference type="EMBL" id="EMJ94364.1"/>
    </source>
</evidence>
<dbReference type="PROSITE" id="PS50889">
    <property type="entry name" value="S4"/>
    <property type="match status" value="1"/>
</dbReference>
<dbReference type="PANTHER" id="PTHR32319">
    <property type="entry name" value="BACTERIAL HEMOLYSIN-LIKE PROTEIN"/>
    <property type="match status" value="1"/>
</dbReference>
<dbReference type="InterPro" id="IPR047048">
    <property type="entry name" value="TlyA"/>
</dbReference>
<dbReference type="AlphaFoldDB" id="M6CRM6"/>
<dbReference type="SMART" id="SM00363">
    <property type="entry name" value="S4"/>
    <property type="match status" value="1"/>
</dbReference>
<dbReference type="PATRIC" id="fig|1218565.3.peg.2545"/>
<dbReference type="Gene3D" id="3.40.50.150">
    <property type="entry name" value="Vaccinia Virus protein VP39"/>
    <property type="match status" value="1"/>
</dbReference>
<proteinExistence type="inferred from homology"/>
<sequence>MAREKIRLDILLLNRGLAQSPEKARSLILSGSVLVNEQKITKVGLKFPKDSVIRILSVIPEYVSRGAYKLLKVFDVFPLKVDGKLCVDLGASTGGFTQVLLEKGAWKVFACDVGYGQLAEKLRNHPSVIVKDRFHLKKLSSSEIEWDTNRFQAPHPESIVIVMDLSFISLRSVFPAIRKLKEEKHIPKLECITLIKPQFEADNKDLVKGVLRDSKIRLRIVRSLCKYLKKEIGGTVLGLEWSPIEGRDGNKEILLYWRL</sequence>
<keyword evidence="5" id="KW-0808">Transferase</keyword>
<evidence type="ECO:0000259" key="4">
    <source>
        <dbReference type="SMART" id="SM00363"/>
    </source>
</evidence>
<evidence type="ECO:0000256" key="3">
    <source>
        <dbReference type="PROSITE-ProRule" id="PRU00182"/>
    </source>
</evidence>
<dbReference type="SUPFAM" id="SSF55174">
    <property type="entry name" value="Alpha-L RNA-binding motif"/>
    <property type="match status" value="1"/>
</dbReference>
<dbReference type="GO" id="GO:0003723">
    <property type="term" value="F:RNA binding"/>
    <property type="evidence" value="ECO:0007669"/>
    <property type="project" value="UniProtKB-KW"/>
</dbReference>
<comment type="similarity">
    <text evidence="2">Belongs to the TlyA family.</text>
</comment>
<dbReference type="InterPro" id="IPR002942">
    <property type="entry name" value="S4_RNA-bd"/>
</dbReference>
<reference evidence="5 6" key="1">
    <citation type="submission" date="2013-01" db="EMBL/GenBank/DDBJ databases">
        <authorList>
            <person name="Harkins D.M."/>
            <person name="Durkin A.S."/>
            <person name="Brinkac L.M."/>
            <person name="Haft D.H."/>
            <person name="Selengut J.D."/>
            <person name="Sanka R."/>
            <person name="DePew J."/>
            <person name="Purushe J."/>
            <person name="Galloway R.L."/>
            <person name="Vinetz J.M."/>
            <person name="Sutton G.G."/>
            <person name="Nierman W.C."/>
            <person name="Fouts D.E."/>
        </authorList>
    </citation>
    <scope>NUCLEOTIDE SEQUENCE [LARGE SCALE GENOMIC DNA]</scope>
    <source>
        <strain evidence="5 6">79601</strain>
    </source>
</reference>
<dbReference type="OrthoDB" id="9784736at2"/>
<dbReference type="InterPro" id="IPR002877">
    <property type="entry name" value="RNA_MeTrfase_FtsJ_dom"/>
</dbReference>
<keyword evidence="5" id="KW-0489">Methyltransferase</keyword>
<dbReference type="Pfam" id="PF01728">
    <property type="entry name" value="FtsJ"/>
    <property type="match status" value="1"/>
</dbReference>
<comment type="caution">
    <text evidence="5">The sequence shown here is derived from an EMBL/GenBank/DDBJ whole genome shotgun (WGS) entry which is preliminary data.</text>
</comment>
<dbReference type="InterPro" id="IPR036986">
    <property type="entry name" value="S4_RNA-bd_sf"/>
</dbReference>
<protein>
    <submittedName>
        <fullName evidence="5">Putative ribosomal RNA large subunit methyltransferase J</fullName>
    </submittedName>
</protein>
<dbReference type="Proteomes" id="UP000011988">
    <property type="component" value="Unassembled WGS sequence"/>
</dbReference>
<feature type="domain" description="RNA-binding S4" evidence="4">
    <location>
        <begin position="6"/>
        <end position="64"/>
    </location>
</feature>
<dbReference type="EMBL" id="ANIK01000052">
    <property type="protein sequence ID" value="EMJ94364.1"/>
    <property type="molecule type" value="Genomic_DNA"/>
</dbReference>
<dbReference type="RefSeq" id="WP_020773672.1">
    <property type="nucleotide sequence ID" value="NZ_ANIK01000052.1"/>
</dbReference>
<evidence type="ECO:0000256" key="2">
    <source>
        <dbReference type="ARBA" id="ARBA00029460"/>
    </source>
</evidence>
<dbReference type="PIRSF" id="PIRSF005578">
    <property type="entry name" value="TlyA"/>
    <property type="match status" value="1"/>
</dbReference>
<accession>M6CRM6</accession>
<dbReference type="SUPFAM" id="SSF53335">
    <property type="entry name" value="S-adenosyl-L-methionine-dependent methyltransferases"/>
    <property type="match status" value="1"/>
</dbReference>